<gene>
    <name evidence="3" type="ORF">QWY31_01640</name>
</gene>
<dbReference type="EC" id="3.4.-.-" evidence="3"/>
<accession>A0ABT8F198</accession>
<dbReference type="SUPFAM" id="SSF51261">
    <property type="entry name" value="Duplicated hybrid motif"/>
    <property type="match status" value="1"/>
</dbReference>
<feature type="chain" id="PRO_5046351984" evidence="1">
    <location>
        <begin position="21"/>
        <end position="631"/>
    </location>
</feature>
<keyword evidence="3" id="KW-0378">Hydrolase</keyword>
<evidence type="ECO:0000259" key="2">
    <source>
        <dbReference type="Pfam" id="PF01551"/>
    </source>
</evidence>
<sequence>MKLNKLFTFSFLFISLSLKAQESGSYFFPIRPGDTNFLAGTMGELRSTHFHAGIDIKTSGREGLPVYATASGYISRIKIAPDGYGNSLYLQHEDGNTSVYAHLQSFSQEIADWVREEQYKAKSFSVDLFPEVNQFKVARGSQIALSGNSGSSSGPHLHFEIRDANQNVLNPLKFAYSEIKDDIAPIAQKIALNPMSKESRVNQQYVRMEFDLQRNGTDYNLIKPIEVQGILGLELLAHDKLTGAPNKNGIPCIEVKLDGQRVFYQNIEQVSFNDMRQIYVHTNYTVTAQTGKRYDKLYQDDGNTLPFYQNATPGGYLYISDTLTHELLINLWDAYGNISSIRGTLIGKKPQTKLETAPLPPMDKSTFYVDKNTLVCIAEWENTSSAGHAVFYSGGMKYEVKPDYTVGNRSVFLWDLRYSLPDSADLCTSKEYFPFKALVPAKREFSYYQPYMEVHFSNKSLYDTLYLKTSYELHPENREIFTLNEDIYPLQSSIDIVVKPSLSYPNKEKTAVYATDDQGNFSFNGGTWQGENMRFSTRNLGSFTILTDTIPPKIKVLKQNKDLLSFVIDDELSGVASYELWVNNEWVLMNYDKKKRLVWSEKRDNSIPFKGPVQCKVRDNAGNEFIYLTQL</sequence>
<dbReference type="RefSeq" id="WP_320002706.1">
    <property type="nucleotide sequence ID" value="NZ_JAUHJS010000001.1"/>
</dbReference>
<protein>
    <submittedName>
        <fullName evidence="3">M23 family metallopeptidase</fullName>
        <ecNumber evidence="3">3.4.-.-</ecNumber>
    </submittedName>
</protein>
<reference evidence="3" key="1">
    <citation type="submission" date="2023-06" db="EMBL/GenBank/DDBJ databases">
        <title>Cytophagales bacterium Strain LB-30, isolated from soil.</title>
        <authorList>
            <person name="Liu B."/>
        </authorList>
    </citation>
    <scope>NUCLEOTIDE SEQUENCE</scope>
    <source>
        <strain evidence="3">LB-30</strain>
    </source>
</reference>
<dbReference type="PANTHER" id="PTHR21666">
    <property type="entry name" value="PEPTIDASE-RELATED"/>
    <property type="match status" value="1"/>
</dbReference>
<feature type="signal peptide" evidence="1">
    <location>
        <begin position="1"/>
        <end position="20"/>
    </location>
</feature>
<dbReference type="Proteomes" id="UP001168552">
    <property type="component" value="Unassembled WGS sequence"/>
</dbReference>
<feature type="domain" description="M23ase beta-sheet core" evidence="2">
    <location>
        <begin position="50"/>
        <end position="119"/>
    </location>
</feature>
<dbReference type="InterPro" id="IPR011055">
    <property type="entry name" value="Dup_hybrid_motif"/>
</dbReference>
<organism evidence="3 4">
    <name type="scientific">Shiella aurantiaca</name>
    <dbReference type="NCBI Taxonomy" id="3058365"/>
    <lineage>
        <taxon>Bacteria</taxon>
        <taxon>Pseudomonadati</taxon>
        <taxon>Bacteroidota</taxon>
        <taxon>Cytophagia</taxon>
        <taxon>Cytophagales</taxon>
        <taxon>Shiellaceae</taxon>
        <taxon>Shiella</taxon>
    </lineage>
</organism>
<dbReference type="InterPro" id="IPR050570">
    <property type="entry name" value="Cell_wall_metabolism_enzyme"/>
</dbReference>
<comment type="caution">
    <text evidence="3">The sequence shown here is derived from an EMBL/GenBank/DDBJ whole genome shotgun (WGS) entry which is preliminary data.</text>
</comment>
<keyword evidence="4" id="KW-1185">Reference proteome</keyword>
<keyword evidence="1" id="KW-0732">Signal</keyword>
<dbReference type="GO" id="GO:0016787">
    <property type="term" value="F:hydrolase activity"/>
    <property type="evidence" value="ECO:0007669"/>
    <property type="project" value="UniProtKB-KW"/>
</dbReference>
<proteinExistence type="predicted"/>
<evidence type="ECO:0000256" key="1">
    <source>
        <dbReference type="SAM" id="SignalP"/>
    </source>
</evidence>
<dbReference type="EMBL" id="JAUHJS010000001">
    <property type="protein sequence ID" value="MDN4164180.1"/>
    <property type="molecule type" value="Genomic_DNA"/>
</dbReference>
<evidence type="ECO:0000313" key="4">
    <source>
        <dbReference type="Proteomes" id="UP001168552"/>
    </source>
</evidence>
<dbReference type="InterPro" id="IPR016047">
    <property type="entry name" value="M23ase_b-sheet_dom"/>
</dbReference>
<dbReference type="PANTHER" id="PTHR21666:SF270">
    <property type="entry name" value="MUREIN HYDROLASE ACTIVATOR ENVC"/>
    <property type="match status" value="1"/>
</dbReference>
<dbReference type="Gene3D" id="2.70.70.10">
    <property type="entry name" value="Glucose Permease (Domain IIA)"/>
    <property type="match status" value="1"/>
</dbReference>
<dbReference type="CDD" id="cd12797">
    <property type="entry name" value="M23_peptidase"/>
    <property type="match status" value="1"/>
</dbReference>
<dbReference type="Pfam" id="PF01551">
    <property type="entry name" value="Peptidase_M23"/>
    <property type="match status" value="2"/>
</dbReference>
<evidence type="ECO:0000313" key="3">
    <source>
        <dbReference type="EMBL" id="MDN4164180.1"/>
    </source>
</evidence>
<feature type="domain" description="M23ase beta-sheet core" evidence="2">
    <location>
        <begin position="136"/>
        <end position="168"/>
    </location>
</feature>
<name>A0ABT8F198_9BACT</name>